<proteinExistence type="inferred from homology"/>
<dbReference type="AlphaFoldDB" id="A0A3N1MCP5"/>
<dbReference type="InterPro" id="IPR011234">
    <property type="entry name" value="Fumarylacetoacetase-like_C"/>
</dbReference>
<feature type="domain" description="Fumarylacetoacetase-like C-terminal" evidence="3">
    <location>
        <begin position="76"/>
        <end position="280"/>
    </location>
</feature>
<protein>
    <submittedName>
        <fullName evidence="4">2-keto-4-pentenoate hydratase/2-oxohepta-3-ene-1,7-dioic acid hydratase in catechol pathway</fullName>
    </submittedName>
</protein>
<keyword evidence="2" id="KW-0479">Metal-binding</keyword>
<organism evidence="4 5">
    <name type="scientific">Stella humosa</name>
    <dbReference type="NCBI Taxonomy" id="94"/>
    <lineage>
        <taxon>Bacteria</taxon>
        <taxon>Pseudomonadati</taxon>
        <taxon>Pseudomonadota</taxon>
        <taxon>Alphaproteobacteria</taxon>
        <taxon>Rhodospirillales</taxon>
        <taxon>Stellaceae</taxon>
        <taxon>Stella</taxon>
    </lineage>
</organism>
<dbReference type="OrthoDB" id="9780293at2"/>
<dbReference type="Gene3D" id="3.90.850.10">
    <property type="entry name" value="Fumarylacetoacetase-like, C-terminal domain"/>
    <property type="match status" value="1"/>
</dbReference>
<dbReference type="Pfam" id="PF01557">
    <property type="entry name" value="FAA_hydrolase"/>
    <property type="match status" value="1"/>
</dbReference>
<comment type="caution">
    <text evidence="4">The sequence shown here is derived from an EMBL/GenBank/DDBJ whole genome shotgun (WGS) entry which is preliminary data.</text>
</comment>
<dbReference type="PANTHER" id="PTHR42796:SF4">
    <property type="entry name" value="FUMARYLACETOACETATE HYDROLASE DOMAIN-CONTAINING PROTEIN 2A"/>
    <property type="match status" value="1"/>
</dbReference>
<evidence type="ECO:0000313" key="4">
    <source>
        <dbReference type="EMBL" id="ROQ01491.1"/>
    </source>
</evidence>
<reference evidence="4 5" key="1">
    <citation type="submission" date="2018-11" db="EMBL/GenBank/DDBJ databases">
        <title>Genomic Encyclopedia of Type Strains, Phase IV (KMG-IV): sequencing the most valuable type-strain genomes for metagenomic binning, comparative biology and taxonomic classification.</title>
        <authorList>
            <person name="Goeker M."/>
        </authorList>
    </citation>
    <scope>NUCLEOTIDE SEQUENCE [LARGE SCALE GENOMIC DNA]</scope>
    <source>
        <strain evidence="4 5">DSM 5900</strain>
    </source>
</reference>
<evidence type="ECO:0000259" key="3">
    <source>
        <dbReference type="Pfam" id="PF01557"/>
    </source>
</evidence>
<dbReference type="EMBL" id="RJKX01000011">
    <property type="protein sequence ID" value="ROQ01491.1"/>
    <property type="molecule type" value="Genomic_DNA"/>
</dbReference>
<sequence length="286" mass="30803">MKLLRYGPKGKEKPGVVDTDGRIRDISSIVDDITPDLLGPSSLSALAKEVKAKMSTLPLVSGKPRLGVPLATIPNLICIGLNFADHAAEAGQPIPAEPIIFFKHSCALTGPNDNVPIPRGSEHTDWECELAVIIGRTARYVKKEDALKYVAGYTICNDVSERHYQIKRSAGQWSKGKSSPGFAPVGPWFVTRDEIPDPQNLKMTLDVNGKRMQNGSTSTMIFDVATLVSHLSEFMTLMPGDLISTGTPPGVGSGIKPKPVFLREGDTMDVAIEGLGSQHQKCVATK</sequence>
<comment type="similarity">
    <text evidence="1">Belongs to the FAH family.</text>
</comment>
<dbReference type="GO" id="GO:0016853">
    <property type="term" value="F:isomerase activity"/>
    <property type="evidence" value="ECO:0007669"/>
    <property type="project" value="UniProtKB-ARBA"/>
</dbReference>
<dbReference type="Proteomes" id="UP000278222">
    <property type="component" value="Unassembled WGS sequence"/>
</dbReference>
<dbReference type="InterPro" id="IPR036663">
    <property type="entry name" value="Fumarylacetoacetase_C_sf"/>
</dbReference>
<evidence type="ECO:0000313" key="5">
    <source>
        <dbReference type="Proteomes" id="UP000278222"/>
    </source>
</evidence>
<gene>
    <name evidence="4" type="ORF">EDC65_0670</name>
</gene>
<dbReference type="SUPFAM" id="SSF56529">
    <property type="entry name" value="FAH"/>
    <property type="match status" value="1"/>
</dbReference>
<accession>A0A3N1MCP5</accession>
<dbReference type="FunFam" id="3.90.850.10:FF:000002">
    <property type="entry name" value="2-hydroxyhepta-2,4-diene-1,7-dioate isomerase"/>
    <property type="match status" value="1"/>
</dbReference>
<dbReference type="GO" id="GO:0046872">
    <property type="term" value="F:metal ion binding"/>
    <property type="evidence" value="ECO:0007669"/>
    <property type="project" value="UniProtKB-KW"/>
</dbReference>
<dbReference type="RefSeq" id="WP_123688245.1">
    <property type="nucleotide sequence ID" value="NZ_AP019700.1"/>
</dbReference>
<keyword evidence="5" id="KW-1185">Reference proteome</keyword>
<evidence type="ECO:0000256" key="2">
    <source>
        <dbReference type="ARBA" id="ARBA00022723"/>
    </source>
</evidence>
<name>A0A3N1MCP5_9PROT</name>
<evidence type="ECO:0000256" key="1">
    <source>
        <dbReference type="ARBA" id="ARBA00010211"/>
    </source>
</evidence>
<dbReference type="InterPro" id="IPR051121">
    <property type="entry name" value="FAH"/>
</dbReference>
<dbReference type="GO" id="GO:0019752">
    <property type="term" value="P:carboxylic acid metabolic process"/>
    <property type="evidence" value="ECO:0007669"/>
    <property type="project" value="UniProtKB-ARBA"/>
</dbReference>
<dbReference type="PANTHER" id="PTHR42796">
    <property type="entry name" value="FUMARYLACETOACETATE HYDROLASE DOMAIN-CONTAINING PROTEIN 2A-RELATED"/>
    <property type="match status" value="1"/>
</dbReference>